<dbReference type="AlphaFoldDB" id="A0A2M9CN52"/>
<dbReference type="InterPro" id="IPR023286">
    <property type="entry name" value="ABATE_dom_sf"/>
</dbReference>
<dbReference type="EMBL" id="PGFF01000001">
    <property type="protein sequence ID" value="PJJ73312.1"/>
    <property type="molecule type" value="Genomic_DNA"/>
</dbReference>
<comment type="caution">
    <text evidence="3">The sequence shown here is derived from an EMBL/GenBank/DDBJ whole genome shotgun (WGS) entry which is preliminary data.</text>
</comment>
<dbReference type="OrthoDB" id="123307at2"/>
<dbReference type="InterPro" id="IPR010852">
    <property type="entry name" value="ABATE"/>
</dbReference>
<dbReference type="Pfam" id="PF11706">
    <property type="entry name" value="zf-CGNR"/>
    <property type="match status" value="1"/>
</dbReference>
<evidence type="ECO:0000313" key="3">
    <source>
        <dbReference type="EMBL" id="PJJ73312.1"/>
    </source>
</evidence>
<evidence type="ECO:0000256" key="1">
    <source>
        <dbReference type="SAM" id="MobiDB-lite"/>
    </source>
</evidence>
<dbReference type="Pfam" id="PF07336">
    <property type="entry name" value="ABATE"/>
    <property type="match status" value="1"/>
</dbReference>
<dbReference type="PANTHER" id="PTHR35525">
    <property type="entry name" value="BLL6575 PROTEIN"/>
    <property type="match status" value="1"/>
</dbReference>
<dbReference type="InterPro" id="IPR021005">
    <property type="entry name" value="Znf_CGNR"/>
</dbReference>
<sequence length="200" mass="21634">MTGTDGPRWWFESGAVSLDFAYTGEVDGGRVQQEQFGRPDDLGAWLAARFDGIDAHVDDRALADALLLRSAIGAAARTVSRNTAPDADAIDTINLFAATPDIPPSLEGGRRRAGATRVQARQALSTIARDAVRILGAHPDRIRECSGEDCDLLYYDESRSGSRRWCAMQRCGNRAKVRAHRARARTARTGHTGRAPDGSA</sequence>
<keyword evidence="4" id="KW-1185">Reference proteome</keyword>
<feature type="region of interest" description="Disordered" evidence="1">
    <location>
        <begin position="181"/>
        <end position="200"/>
    </location>
</feature>
<dbReference type="Gene3D" id="1.10.3300.10">
    <property type="entry name" value="Jann2411-like domain"/>
    <property type="match status" value="1"/>
</dbReference>
<dbReference type="PANTHER" id="PTHR35525:SF3">
    <property type="entry name" value="BLL6575 PROTEIN"/>
    <property type="match status" value="1"/>
</dbReference>
<feature type="domain" description="Zinc finger CGNR" evidence="2">
    <location>
        <begin position="141"/>
        <end position="183"/>
    </location>
</feature>
<dbReference type="SUPFAM" id="SSF160904">
    <property type="entry name" value="Jann2411-like"/>
    <property type="match status" value="1"/>
</dbReference>
<gene>
    <name evidence="3" type="ORF">CLV46_2898</name>
</gene>
<reference evidence="3 4" key="1">
    <citation type="submission" date="2017-11" db="EMBL/GenBank/DDBJ databases">
        <title>Genomic Encyclopedia of Archaeal and Bacterial Type Strains, Phase II (KMG-II): From Individual Species to Whole Genera.</title>
        <authorList>
            <person name="Goeker M."/>
        </authorList>
    </citation>
    <scope>NUCLEOTIDE SEQUENCE [LARGE SCALE GENOMIC DNA]</scope>
    <source>
        <strain evidence="3 4">DSM 27393</strain>
    </source>
</reference>
<accession>A0A2M9CN52</accession>
<name>A0A2M9CN52_9MICO</name>
<dbReference type="Proteomes" id="UP000228758">
    <property type="component" value="Unassembled WGS sequence"/>
</dbReference>
<evidence type="ECO:0000313" key="4">
    <source>
        <dbReference type="Proteomes" id="UP000228758"/>
    </source>
</evidence>
<proteinExistence type="predicted"/>
<organism evidence="3 4">
    <name type="scientific">Diaminobutyricimonas aerilata</name>
    <dbReference type="NCBI Taxonomy" id="1162967"/>
    <lineage>
        <taxon>Bacteria</taxon>
        <taxon>Bacillati</taxon>
        <taxon>Actinomycetota</taxon>
        <taxon>Actinomycetes</taxon>
        <taxon>Micrococcales</taxon>
        <taxon>Microbacteriaceae</taxon>
        <taxon>Diaminobutyricimonas</taxon>
    </lineage>
</organism>
<evidence type="ECO:0000259" key="2">
    <source>
        <dbReference type="Pfam" id="PF11706"/>
    </source>
</evidence>
<protein>
    <submittedName>
        <fullName evidence="3">Putative RNA-binding Zn ribbon-like protein</fullName>
    </submittedName>
</protein>
<feature type="compositionally biased region" description="Low complexity" evidence="1">
    <location>
        <begin position="189"/>
        <end position="200"/>
    </location>
</feature>